<dbReference type="EMBL" id="CAAALY010256493">
    <property type="protein sequence ID" value="VEL37974.1"/>
    <property type="molecule type" value="Genomic_DNA"/>
</dbReference>
<dbReference type="Proteomes" id="UP000784294">
    <property type="component" value="Unassembled WGS sequence"/>
</dbReference>
<proteinExistence type="predicted"/>
<protein>
    <submittedName>
        <fullName evidence="1">Uncharacterized protein</fullName>
    </submittedName>
</protein>
<comment type="caution">
    <text evidence="1">The sequence shown here is derived from an EMBL/GenBank/DDBJ whole genome shotgun (WGS) entry which is preliminary data.</text>
</comment>
<evidence type="ECO:0000313" key="2">
    <source>
        <dbReference type="Proteomes" id="UP000784294"/>
    </source>
</evidence>
<dbReference type="OrthoDB" id="25179at2759"/>
<reference evidence="1" key="1">
    <citation type="submission" date="2018-11" db="EMBL/GenBank/DDBJ databases">
        <authorList>
            <consortium name="Pathogen Informatics"/>
        </authorList>
    </citation>
    <scope>NUCLEOTIDE SEQUENCE</scope>
</reference>
<keyword evidence="2" id="KW-1185">Reference proteome</keyword>
<name>A0A448XJ79_9PLAT</name>
<dbReference type="AlphaFoldDB" id="A0A448XJ79"/>
<gene>
    <name evidence="1" type="ORF">PXEA_LOCUS31414</name>
</gene>
<evidence type="ECO:0000313" key="1">
    <source>
        <dbReference type="EMBL" id="VEL37974.1"/>
    </source>
</evidence>
<organism evidence="1 2">
    <name type="scientific">Protopolystoma xenopodis</name>
    <dbReference type="NCBI Taxonomy" id="117903"/>
    <lineage>
        <taxon>Eukaryota</taxon>
        <taxon>Metazoa</taxon>
        <taxon>Spiralia</taxon>
        <taxon>Lophotrochozoa</taxon>
        <taxon>Platyhelminthes</taxon>
        <taxon>Monogenea</taxon>
        <taxon>Polyopisthocotylea</taxon>
        <taxon>Polystomatidea</taxon>
        <taxon>Polystomatidae</taxon>
        <taxon>Protopolystoma</taxon>
    </lineage>
</organism>
<accession>A0A448XJ79</accession>
<sequence>MYRTVTTTSWFVDRLIQRYLAVAPVEPGGLTTTWDEALATAGFLMDLNRLFKEGQFVCEGVPACSQISLEQCFYEYNF</sequence>